<dbReference type="WBParaSite" id="BTMF_0000453901-mRNA-1">
    <property type="protein sequence ID" value="BTMF_0000453901-mRNA-1"/>
    <property type="gene ID" value="BTMF_0000453901"/>
</dbReference>
<proteinExistence type="predicted"/>
<gene>
    <name evidence="1" type="ORF">BTMF_LOCUS3835</name>
</gene>
<organism evidence="3">
    <name type="scientific">Brugia timori</name>
    <dbReference type="NCBI Taxonomy" id="42155"/>
    <lineage>
        <taxon>Eukaryota</taxon>
        <taxon>Metazoa</taxon>
        <taxon>Ecdysozoa</taxon>
        <taxon>Nematoda</taxon>
        <taxon>Chromadorea</taxon>
        <taxon>Rhabditida</taxon>
        <taxon>Spirurina</taxon>
        <taxon>Spiruromorpha</taxon>
        <taxon>Filarioidea</taxon>
        <taxon>Onchocercidae</taxon>
        <taxon>Brugia</taxon>
    </lineage>
</organism>
<evidence type="ECO:0000313" key="1">
    <source>
        <dbReference type="EMBL" id="VDO15596.1"/>
    </source>
</evidence>
<dbReference type="AlphaFoldDB" id="A0A0R3QDV3"/>
<reference evidence="1 2" key="2">
    <citation type="submission" date="2018-11" db="EMBL/GenBank/DDBJ databases">
        <authorList>
            <consortium name="Pathogen Informatics"/>
        </authorList>
    </citation>
    <scope>NUCLEOTIDE SEQUENCE [LARGE SCALE GENOMIC DNA]</scope>
</reference>
<protein>
    <submittedName>
        <fullName evidence="3">Lytic murein transglycosylase</fullName>
    </submittedName>
</protein>
<evidence type="ECO:0000313" key="3">
    <source>
        <dbReference type="WBParaSite" id="BTMF_0000453901-mRNA-1"/>
    </source>
</evidence>
<accession>A0A0R3QDV3</accession>
<dbReference type="EMBL" id="UZAG01003603">
    <property type="protein sequence ID" value="VDO15596.1"/>
    <property type="molecule type" value="Genomic_DNA"/>
</dbReference>
<keyword evidence="2" id="KW-1185">Reference proteome</keyword>
<dbReference type="Proteomes" id="UP000280834">
    <property type="component" value="Unassembled WGS sequence"/>
</dbReference>
<sequence length="50" mass="4992">MLVSRGYWKAGAVVGGAMLAAPAFAQTSGSGWDAFFDAVDLSGVSAKVVA</sequence>
<reference evidence="3" key="1">
    <citation type="submission" date="2017-02" db="UniProtKB">
        <authorList>
            <consortium name="WormBaseParasite"/>
        </authorList>
    </citation>
    <scope>IDENTIFICATION</scope>
</reference>
<name>A0A0R3QDV3_9BILA</name>
<evidence type="ECO:0000313" key="2">
    <source>
        <dbReference type="Proteomes" id="UP000280834"/>
    </source>
</evidence>